<dbReference type="EMBL" id="JH817335">
    <property type="protein sequence ID" value="EKC42818.1"/>
    <property type="molecule type" value="Genomic_DNA"/>
</dbReference>
<sequence>MGVNFQNVNNIVHYGPPRDLDNLVQQMGRAGRDGTQSNELIIYKANQLKKVDDDIVSALQPLTRDFNTATQGLDFIPNSDGFYDIFPKTGTRCHTGLNSYDFEERLYHGGTYLAAIVNTATATPNSPEVYYMDTKIYNVQYYCAWGLFLGGFGCVLVLVSALGHLNLEWQKKLRSK</sequence>
<dbReference type="AlphaFoldDB" id="K1RAP0"/>
<gene>
    <name evidence="1" type="ORF">CGI_10015945</name>
</gene>
<reference evidence="1" key="1">
    <citation type="journal article" date="2012" name="Nature">
        <title>The oyster genome reveals stress adaptation and complexity of shell formation.</title>
        <authorList>
            <person name="Zhang G."/>
            <person name="Fang X."/>
            <person name="Guo X."/>
            <person name="Li L."/>
            <person name="Luo R."/>
            <person name="Xu F."/>
            <person name="Yang P."/>
            <person name="Zhang L."/>
            <person name="Wang X."/>
            <person name="Qi H."/>
            <person name="Xiong Z."/>
            <person name="Que H."/>
            <person name="Xie Y."/>
            <person name="Holland P.W."/>
            <person name="Paps J."/>
            <person name="Zhu Y."/>
            <person name="Wu F."/>
            <person name="Chen Y."/>
            <person name="Wang J."/>
            <person name="Peng C."/>
            <person name="Meng J."/>
            <person name="Yang L."/>
            <person name="Liu J."/>
            <person name="Wen B."/>
            <person name="Zhang N."/>
            <person name="Huang Z."/>
            <person name="Zhu Q."/>
            <person name="Feng Y."/>
            <person name="Mount A."/>
            <person name="Hedgecock D."/>
            <person name="Xu Z."/>
            <person name="Liu Y."/>
            <person name="Domazet-Loso T."/>
            <person name="Du Y."/>
            <person name="Sun X."/>
            <person name="Zhang S."/>
            <person name="Liu B."/>
            <person name="Cheng P."/>
            <person name="Jiang X."/>
            <person name="Li J."/>
            <person name="Fan D."/>
            <person name="Wang W."/>
            <person name="Fu W."/>
            <person name="Wang T."/>
            <person name="Wang B."/>
            <person name="Zhang J."/>
            <person name="Peng Z."/>
            <person name="Li Y."/>
            <person name="Li N."/>
            <person name="Wang J."/>
            <person name="Chen M."/>
            <person name="He Y."/>
            <person name="Tan F."/>
            <person name="Song X."/>
            <person name="Zheng Q."/>
            <person name="Huang R."/>
            <person name="Yang H."/>
            <person name="Du X."/>
            <person name="Chen L."/>
            <person name="Yang M."/>
            <person name="Gaffney P.M."/>
            <person name="Wang S."/>
            <person name="Luo L."/>
            <person name="She Z."/>
            <person name="Ming Y."/>
            <person name="Huang W."/>
            <person name="Zhang S."/>
            <person name="Huang B."/>
            <person name="Zhang Y."/>
            <person name="Qu T."/>
            <person name="Ni P."/>
            <person name="Miao G."/>
            <person name="Wang J."/>
            <person name="Wang Q."/>
            <person name="Steinberg C.E."/>
            <person name="Wang H."/>
            <person name="Li N."/>
            <person name="Qian L."/>
            <person name="Zhang G."/>
            <person name="Li Y."/>
            <person name="Yang H."/>
            <person name="Liu X."/>
            <person name="Wang J."/>
            <person name="Yin Y."/>
            <person name="Wang J."/>
        </authorList>
    </citation>
    <scope>NUCLEOTIDE SEQUENCE [LARGE SCALE GENOMIC DNA]</scope>
    <source>
        <strain evidence="1">05x7-T-G4-1.051#20</strain>
    </source>
</reference>
<dbReference type="SUPFAM" id="SSF52540">
    <property type="entry name" value="P-loop containing nucleoside triphosphate hydrolases"/>
    <property type="match status" value="1"/>
</dbReference>
<dbReference type="Pfam" id="PF00271">
    <property type="entry name" value="Helicase_C"/>
    <property type="match status" value="1"/>
</dbReference>
<keyword evidence="1" id="KW-0378">Hydrolase</keyword>
<dbReference type="InterPro" id="IPR001650">
    <property type="entry name" value="Helicase_C-like"/>
</dbReference>
<dbReference type="Gene3D" id="3.40.50.300">
    <property type="entry name" value="P-loop containing nucleotide triphosphate hydrolases"/>
    <property type="match status" value="1"/>
</dbReference>
<protein>
    <submittedName>
        <fullName evidence="1">Werner syndrome ATP-dependent helicase</fullName>
    </submittedName>
</protein>
<evidence type="ECO:0000313" key="1">
    <source>
        <dbReference type="EMBL" id="EKC42818.1"/>
    </source>
</evidence>
<keyword evidence="1" id="KW-0547">Nucleotide-binding</keyword>
<accession>K1RAP0</accession>
<dbReference type="InterPro" id="IPR027417">
    <property type="entry name" value="P-loop_NTPase"/>
</dbReference>
<dbReference type="HOGENOM" id="CLU_1526660_0_0_1"/>
<name>K1RAP0_MAGGI</name>
<dbReference type="InParanoid" id="K1RAP0"/>
<keyword evidence="1" id="KW-0067">ATP-binding</keyword>
<organism evidence="1">
    <name type="scientific">Magallana gigas</name>
    <name type="common">Pacific oyster</name>
    <name type="synonym">Crassostrea gigas</name>
    <dbReference type="NCBI Taxonomy" id="29159"/>
    <lineage>
        <taxon>Eukaryota</taxon>
        <taxon>Metazoa</taxon>
        <taxon>Spiralia</taxon>
        <taxon>Lophotrochozoa</taxon>
        <taxon>Mollusca</taxon>
        <taxon>Bivalvia</taxon>
        <taxon>Autobranchia</taxon>
        <taxon>Pteriomorphia</taxon>
        <taxon>Ostreida</taxon>
        <taxon>Ostreoidea</taxon>
        <taxon>Ostreidae</taxon>
        <taxon>Magallana</taxon>
    </lineage>
</organism>
<keyword evidence="1" id="KW-0347">Helicase</keyword>
<dbReference type="PROSITE" id="PS51194">
    <property type="entry name" value="HELICASE_CTER"/>
    <property type="match status" value="1"/>
</dbReference>
<proteinExistence type="predicted"/>
<dbReference type="GO" id="GO:0004386">
    <property type="term" value="F:helicase activity"/>
    <property type="evidence" value="ECO:0007669"/>
    <property type="project" value="UniProtKB-KW"/>
</dbReference>